<gene>
    <name evidence="1" type="ORF">OWV82_012626</name>
</gene>
<name>A0ACC1XRY0_MELAZ</name>
<organism evidence="1 2">
    <name type="scientific">Melia azedarach</name>
    <name type="common">Chinaberry tree</name>
    <dbReference type="NCBI Taxonomy" id="155640"/>
    <lineage>
        <taxon>Eukaryota</taxon>
        <taxon>Viridiplantae</taxon>
        <taxon>Streptophyta</taxon>
        <taxon>Embryophyta</taxon>
        <taxon>Tracheophyta</taxon>
        <taxon>Spermatophyta</taxon>
        <taxon>Magnoliopsida</taxon>
        <taxon>eudicotyledons</taxon>
        <taxon>Gunneridae</taxon>
        <taxon>Pentapetalae</taxon>
        <taxon>rosids</taxon>
        <taxon>malvids</taxon>
        <taxon>Sapindales</taxon>
        <taxon>Meliaceae</taxon>
        <taxon>Melia</taxon>
    </lineage>
</organism>
<proteinExistence type="predicted"/>
<comment type="caution">
    <text evidence="1">The sequence shown here is derived from an EMBL/GenBank/DDBJ whole genome shotgun (WGS) entry which is preliminary data.</text>
</comment>
<keyword evidence="2" id="KW-1185">Reference proteome</keyword>
<evidence type="ECO:0000313" key="1">
    <source>
        <dbReference type="EMBL" id="KAJ4714093.1"/>
    </source>
</evidence>
<dbReference type="EMBL" id="CM051400">
    <property type="protein sequence ID" value="KAJ4714093.1"/>
    <property type="molecule type" value="Genomic_DNA"/>
</dbReference>
<reference evidence="1 2" key="1">
    <citation type="journal article" date="2023" name="Science">
        <title>Complex scaffold remodeling in plant triterpene biosynthesis.</title>
        <authorList>
            <person name="De La Pena R."/>
            <person name="Hodgson H."/>
            <person name="Liu J.C."/>
            <person name="Stephenson M.J."/>
            <person name="Martin A.C."/>
            <person name="Owen C."/>
            <person name="Harkess A."/>
            <person name="Leebens-Mack J."/>
            <person name="Jimenez L.E."/>
            <person name="Osbourn A."/>
            <person name="Sattely E.S."/>
        </authorList>
    </citation>
    <scope>NUCLEOTIDE SEQUENCE [LARGE SCALE GENOMIC DNA]</scope>
    <source>
        <strain evidence="2">cv. JPN11</strain>
        <tissue evidence="1">Leaf</tissue>
    </source>
</reference>
<evidence type="ECO:0000313" key="2">
    <source>
        <dbReference type="Proteomes" id="UP001164539"/>
    </source>
</evidence>
<protein>
    <submittedName>
        <fullName evidence="1">Lysine histidine transporter-like 8</fullName>
    </submittedName>
</protein>
<accession>A0ACC1XRY0</accession>
<sequence>MISTEDNISPEFSLSSSPTFEIQNRSSLTKFPRLFSPDAGGQVTERVSSSSPLNCPISSAIPFTIFDPQDDWLPITASRNGNKYYAAFHTLCSGLGIQALVVPVAFKTLGWTWGIISLSLAYIWQLYTLWLLVQLHESTETGMRFNRYLQLFSAAIDNKLGKSFACLSIIFLSGGTCVALIVMGGSNLKYFFHVACNVKILTAVEWYLVFTCMAVILSQLPNLNSIAGVSLIGAITGVGYCTLLWVVSVAKGRVPIPNASYEPVRAETTDTGEMFEVFNALGIIALAFRGHNLTLEIQATMPSTEKHPSRVPMWEGVKVAYTVIAMCLFPLAVSGFWAYGRQIPNDGMLAALHLFHSHDVSRFVLGLTTIFIVINALTSYQIYAMPSFDDLESKYTGKHKKPSPWWLRMFMRVLVAYLNFFGAVAFPLNRGINTLLGGLTLPVTMAYPCFIWLIIKKPKINSCMWYLNWGLGILGIGLSSLLTAAGVYIIINSDVHSDFFNPE</sequence>
<dbReference type="Proteomes" id="UP001164539">
    <property type="component" value="Chromosome 7"/>
</dbReference>